<sequence length="125" mass="13252">MWKNAPDAIRASDLGPNDVFVFGSNAQGLHGGGAALFAYNHLGAVWGEGEGLFGQSYALPTMGSDDELEAAVGRFLVFASEHPKLTFLVTKVGTGIAGRSVKDIARLFKSVPSNVVLPVEFEKEN</sequence>
<keyword evidence="2" id="KW-1185">Reference proteome</keyword>
<dbReference type="RefSeq" id="WP_344754534.1">
    <property type="nucleotide sequence ID" value="NZ_BAABBW010000003.1"/>
</dbReference>
<proteinExistence type="predicted"/>
<gene>
    <name evidence="1" type="ORF">GCM10022287_22270</name>
</gene>
<reference evidence="2" key="1">
    <citation type="journal article" date="2019" name="Int. J. Syst. Evol. Microbiol.">
        <title>The Global Catalogue of Microorganisms (GCM) 10K type strain sequencing project: providing services to taxonomists for standard genome sequencing and annotation.</title>
        <authorList>
            <consortium name="The Broad Institute Genomics Platform"/>
            <consortium name="The Broad Institute Genome Sequencing Center for Infectious Disease"/>
            <person name="Wu L."/>
            <person name="Ma J."/>
        </authorList>
    </citation>
    <scope>NUCLEOTIDE SEQUENCE [LARGE SCALE GENOMIC DNA]</scope>
    <source>
        <strain evidence="2">JCM 17591</strain>
    </source>
</reference>
<organism evidence="1 2">
    <name type="scientific">Gryllotalpicola koreensis</name>
    <dbReference type="NCBI Taxonomy" id="993086"/>
    <lineage>
        <taxon>Bacteria</taxon>
        <taxon>Bacillati</taxon>
        <taxon>Actinomycetota</taxon>
        <taxon>Actinomycetes</taxon>
        <taxon>Micrococcales</taxon>
        <taxon>Microbacteriaceae</taxon>
        <taxon>Gryllotalpicola</taxon>
    </lineage>
</organism>
<evidence type="ECO:0000313" key="1">
    <source>
        <dbReference type="EMBL" id="GAA4175929.1"/>
    </source>
</evidence>
<dbReference type="EMBL" id="BAABBW010000003">
    <property type="protein sequence ID" value="GAA4175929.1"/>
    <property type="molecule type" value="Genomic_DNA"/>
</dbReference>
<protein>
    <submittedName>
        <fullName evidence="1">Uncharacterized protein</fullName>
    </submittedName>
</protein>
<name>A0ABP8A201_9MICO</name>
<evidence type="ECO:0000313" key="2">
    <source>
        <dbReference type="Proteomes" id="UP001501079"/>
    </source>
</evidence>
<accession>A0ABP8A201</accession>
<comment type="caution">
    <text evidence="1">The sequence shown here is derived from an EMBL/GenBank/DDBJ whole genome shotgun (WGS) entry which is preliminary data.</text>
</comment>
<dbReference type="Proteomes" id="UP001501079">
    <property type="component" value="Unassembled WGS sequence"/>
</dbReference>